<evidence type="ECO:0000313" key="1">
    <source>
        <dbReference type="EMBL" id="AMP03740.1"/>
    </source>
</evidence>
<accession>A0A127Q0Y8</accession>
<name>A0A127Q0Y8_9BURK</name>
<organism evidence="1 2">
    <name type="scientific">Collimonas pratensis</name>
    <dbReference type="NCBI Taxonomy" id="279113"/>
    <lineage>
        <taxon>Bacteria</taxon>
        <taxon>Pseudomonadati</taxon>
        <taxon>Pseudomonadota</taxon>
        <taxon>Betaproteobacteria</taxon>
        <taxon>Burkholderiales</taxon>
        <taxon>Oxalobacteraceae</taxon>
        <taxon>Collimonas</taxon>
    </lineage>
</organism>
<evidence type="ECO:0000313" key="2">
    <source>
        <dbReference type="Proteomes" id="UP000074561"/>
    </source>
</evidence>
<dbReference type="KEGG" id="cpra:CPter91_1359"/>
<reference evidence="1 2" key="1">
    <citation type="submission" date="2015-11" db="EMBL/GenBank/DDBJ databases">
        <title>Exploring the genomic traits of fungus-feeding bacterial genus Collimonas.</title>
        <authorList>
            <person name="Song C."/>
            <person name="Schmidt R."/>
            <person name="de Jager V."/>
            <person name="Krzyzanowska D."/>
            <person name="Jongedijk E."/>
            <person name="Cankar K."/>
            <person name="Beekwilder J."/>
            <person name="van Veen A."/>
            <person name="de Boer W."/>
            <person name="van Veen J.A."/>
            <person name="Garbeva P."/>
        </authorList>
    </citation>
    <scope>NUCLEOTIDE SEQUENCE [LARGE SCALE GENOMIC DNA]</scope>
    <source>
        <strain evidence="1 2">Ter91</strain>
    </source>
</reference>
<dbReference type="Proteomes" id="UP000074561">
    <property type="component" value="Chromosome"/>
</dbReference>
<dbReference type="AlphaFoldDB" id="A0A127Q0Y8"/>
<dbReference type="EMBL" id="CP013234">
    <property type="protein sequence ID" value="AMP03740.1"/>
    <property type="molecule type" value="Genomic_DNA"/>
</dbReference>
<proteinExistence type="predicted"/>
<dbReference type="STRING" id="279113.CPter91_1359"/>
<gene>
    <name evidence="1" type="ORF">CPter91_1359</name>
</gene>
<sequence>MQLHPASIPLPGQAVRPALLFIDVQMRLPIGAPCCFFATPILIEMPLAGDFPAVRK</sequence>
<dbReference type="PATRIC" id="fig|279113.9.peg.1353"/>
<protein>
    <submittedName>
        <fullName evidence="1">Uncharacterized protein</fullName>
    </submittedName>
</protein>